<keyword evidence="2" id="KW-0804">Transcription</keyword>
<accession>A0A6V7UHY8</accession>
<evidence type="ECO:0000256" key="3">
    <source>
        <dbReference type="ARBA" id="ARBA00023242"/>
    </source>
</evidence>
<evidence type="ECO:0000256" key="1">
    <source>
        <dbReference type="ARBA" id="ARBA00023015"/>
    </source>
</evidence>
<reference evidence="7 8" key="1">
    <citation type="submission" date="2020-08" db="EMBL/GenBank/DDBJ databases">
        <authorList>
            <person name="Koutsovoulos G."/>
            <person name="Danchin GJ E."/>
        </authorList>
    </citation>
    <scope>NUCLEOTIDE SEQUENCE [LARGE SCALE GENOMIC DNA]</scope>
</reference>
<feature type="chain" id="PRO_5028333053" description="GATA-type domain-containing protein" evidence="5">
    <location>
        <begin position="23"/>
        <end position="322"/>
    </location>
</feature>
<protein>
    <recommendedName>
        <fullName evidence="6">GATA-type domain-containing protein</fullName>
    </recommendedName>
</protein>
<name>A0A6V7UHY8_MELEN</name>
<keyword evidence="4" id="KW-0863">Zinc-finger</keyword>
<dbReference type="InterPro" id="IPR000679">
    <property type="entry name" value="Znf_GATA"/>
</dbReference>
<evidence type="ECO:0000259" key="6">
    <source>
        <dbReference type="PROSITE" id="PS50114"/>
    </source>
</evidence>
<evidence type="ECO:0000256" key="5">
    <source>
        <dbReference type="SAM" id="SignalP"/>
    </source>
</evidence>
<dbReference type="EMBL" id="CAJEWN010000070">
    <property type="protein sequence ID" value="CAD2158424.1"/>
    <property type="molecule type" value="Genomic_DNA"/>
</dbReference>
<dbReference type="GO" id="GO:0006355">
    <property type="term" value="P:regulation of DNA-templated transcription"/>
    <property type="evidence" value="ECO:0007669"/>
    <property type="project" value="InterPro"/>
</dbReference>
<gene>
    <name evidence="7" type="ORF">MENT_LOCUS13172</name>
</gene>
<keyword evidence="5" id="KW-0732">Signal</keyword>
<feature type="domain" description="GATA-type" evidence="6">
    <location>
        <begin position="218"/>
        <end position="259"/>
    </location>
</feature>
<keyword evidence="1" id="KW-0805">Transcription regulation</keyword>
<evidence type="ECO:0000256" key="2">
    <source>
        <dbReference type="ARBA" id="ARBA00023163"/>
    </source>
</evidence>
<dbReference type="AlphaFoldDB" id="A0A6V7UHY8"/>
<dbReference type="Gene3D" id="3.30.50.10">
    <property type="entry name" value="Erythroid Transcription Factor GATA-1, subunit A"/>
    <property type="match status" value="1"/>
</dbReference>
<dbReference type="OrthoDB" id="515401at2759"/>
<evidence type="ECO:0000256" key="4">
    <source>
        <dbReference type="PROSITE-ProRule" id="PRU00094"/>
    </source>
</evidence>
<comment type="caution">
    <text evidence="7">The sequence shown here is derived from an EMBL/GenBank/DDBJ whole genome shotgun (WGS) entry which is preliminary data.</text>
</comment>
<feature type="signal peptide" evidence="5">
    <location>
        <begin position="1"/>
        <end position="22"/>
    </location>
</feature>
<dbReference type="GO" id="GO:0008270">
    <property type="term" value="F:zinc ion binding"/>
    <property type="evidence" value="ECO:0007669"/>
    <property type="project" value="UniProtKB-KW"/>
</dbReference>
<sequence>MIKYNLIIHLYLIILLNIYCDGKPMRIELKIKDDWEEKREFIYLKNVELKERFIVKTIEKKNKFRYCSSDYNMKGFLHPVELNLGKNNFNVHINDRTYIPAVQLRKIVLIEIANNEIIQRILPECEKRALRYNNFNEEANFYETSILDESLDNTKINKKELLKENIESYKNKLLSSYWTEINLIGYKIELLEKQKVEYPKELKNIIIDIGNKIGGINERNKRKCFNCRVKETRRWHILLKEHSLCEKCGAYKRKYRKYRSKELCVNTIKIAPKDRYCSFCDVTHTSKWYRYSIPGHYLCAACYDKQRRIKKSTKNTKADDRS</sequence>
<keyword evidence="4" id="KW-0479">Metal-binding</keyword>
<keyword evidence="4" id="KW-0862">Zinc</keyword>
<dbReference type="GO" id="GO:0043565">
    <property type="term" value="F:sequence-specific DNA binding"/>
    <property type="evidence" value="ECO:0007669"/>
    <property type="project" value="InterPro"/>
</dbReference>
<evidence type="ECO:0000313" key="7">
    <source>
        <dbReference type="EMBL" id="CAD2158424.1"/>
    </source>
</evidence>
<organism evidence="7 8">
    <name type="scientific">Meloidogyne enterolobii</name>
    <name type="common">Root-knot nematode worm</name>
    <name type="synonym">Meloidogyne mayaguensis</name>
    <dbReference type="NCBI Taxonomy" id="390850"/>
    <lineage>
        <taxon>Eukaryota</taxon>
        <taxon>Metazoa</taxon>
        <taxon>Ecdysozoa</taxon>
        <taxon>Nematoda</taxon>
        <taxon>Chromadorea</taxon>
        <taxon>Rhabditida</taxon>
        <taxon>Tylenchina</taxon>
        <taxon>Tylenchomorpha</taxon>
        <taxon>Tylenchoidea</taxon>
        <taxon>Meloidogynidae</taxon>
        <taxon>Meloidogyninae</taxon>
        <taxon>Meloidogyne</taxon>
    </lineage>
</organism>
<dbReference type="SUPFAM" id="SSF57716">
    <property type="entry name" value="Glucocorticoid receptor-like (DNA-binding domain)"/>
    <property type="match status" value="2"/>
</dbReference>
<dbReference type="InterPro" id="IPR013088">
    <property type="entry name" value="Znf_NHR/GATA"/>
</dbReference>
<dbReference type="Proteomes" id="UP000580250">
    <property type="component" value="Unassembled WGS sequence"/>
</dbReference>
<dbReference type="SMART" id="SM00401">
    <property type="entry name" value="ZnF_GATA"/>
    <property type="match status" value="2"/>
</dbReference>
<dbReference type="PROSITE" id="PS50114">
    <property type="entry name" value="GATA_ZN_FINGER_2"/>
    <property type="match status" value="1"/>
</dbReference>
<keyword evidence="3" id="KW-0539">Nucleus</keyword>
<proteinExistence type="predicted"/>
<evidence type="ECO:0000313" key="8">
    <source>
        <dbReference type="Proteomes" id="UP000580250"/>
    </source>
</evidence>